<reference evidence="2 4" key="1">
    <citation type="submission" date="2019-03" db="EMBL/GenBank/DDBJ databases">
        <title>Genomic Encyclopedia of Archaeal and Bacterial Type Strains, Phase II (KMG-II): from individual species to whole genera.</title>
        <authorList>
            <person name="Goeker M."/>
        </authorList>
    </citation>
    <scope>NUCLEOTIDE SEQUENCE [LARGE SCALE GENOMIC DNA]</scope>
    <source>
        <strain evidence="2 4">DSM 28323</strain>
    </source>
</reference>
<dbReference type="EMBL" id="SNWP01000016">
    <property type="protein sequence ID" value="TDO23474.1"/>
    <property type="molecule type" value="Genomic_DNA"/>
</dbReference>
<dbReference type="Proteomes" id="UP000295741">
    <property type="component" value="Unassembled WGS sequence"/>
</dbReference>
<keyword evidence="1" id="KW-1133">Transmembrane helix</keyword>
<keyword evidence="1" id="KW-0812">Transmembrane</keyword>
<evidence type="ECO:0000313" key="3">
    <source>
        <dbReference type="EMBL" id="TDO25077.1"/>
    </source>
</evidence>
<evidence type="ECO:0000256" key="1">
    <source>
        <dbReference type="SAM" id="Phobius"/>
    </source>
</evidence>
<evidence type="ECO:0000313" key="2">
    <source>
        <dbReference type="EMBL" id="TDO23474.1"/>
    </source>
</evidence>
<dbReference type="EMBL" id="SNWP01000014">
    <property type="protein sequence ID" value="TDO25077.1"/>
    <property type="molecule type" value="Genomic_DNA"/>
</dbReference>
<organism evidence="2 4">
    <name type="scientific">Sediminibacterium goheungense</name>
    <dbReference type="NCBI Taxonomy" id="1086393"/>
    <lineage>
        <taxon>Bacteria</taxon>
        <taxon>Pseudomonadati</taxon>
        <taxon>Bacteroidota</taxon>
        <taxon>Chitinophagia</taxon>
        <taxon>Chitinophagales</taxon>
        <taxon>Chitinophagaceae</taxon>
        <taxon>Sediminibacterium</taxon>
    </lineage>
</organism>
<keyword evidence="1" id="KW-0472">Membrane</keyword>
<evidence type="ECO:0000313" key="4">
    <source>
        <dbReference type="Proteomes" id="UP000295741"/>
    </source>
</evidence>
<dbReference type="AlphaFoldDB" id="A0A4R6IMQ6"/>
<accession>A0A4R6IMQ6</accession>
<dbReference type="RefSeq" id="WP_133475652.1">
    <property type="nucleotide sequence ID" value="NZ_SNWP01000014.1"/>
</dbReference>
<sequence>MRPLFIIIMLVLIAYAIAQGINYGSIKGIVLGTCSLIALVYAIYLTHKLDKQAKESENEYQ</sequence>
<keyword evidence="4" id="KW-1185">Reference proteome</keyword>
<feature type="transmembrane region" description="Helical" evidence="1">
    <location>
        <begin position="28"/>
        <end position="46"/>
    </location>
</feature>
<proteinExistence type="predicted"/>
<gene>
    <name evidence="3" type="ORF">BC659_3092</name>
    <name evidence="2" type="ORF">BC659_3334</name>
</gene>
<comment type="caution">
    <text evidence="2">The sequence shown here is derived from an EMBL/GenBank/DDBJ whole genome shotgun (WGS) entry which is preliminary data.</text>
</comment>
<name>A0A4R6IMQ6_9BACT</name>
<protein>
    <submittedName>
        <fullName evidence="2">Uncharacterized protein</fullName>
    </submittedName>
</protein>